<gene>
    <name evidence="3" type="ORF">ABS767_08455</name>
</gene>
<feature type="signal peptide" evidence="2">
    <location>
        <begin position="1"/>
        <end position="18"/>
    </location>
</feature>
<reference evidence="3 4" key="1">
    <citation type="submission" date="2024-06" db="EMBL/GenBank/DDBJ databases">
        <authorList>
            <person name="Kaempfer P."/>
            <person name="Viver T."/>
        </authorList>
    </citation>
    <scope>NUCLEOTIDE SEQUENCE [LARGE SCALE GENOMIC DNA]</scope>
    <source>
        <strain evidence="3 4">ST-64</strain>
    </source>
</reference>
<feature type="compositionally biased region" description="Low complexity" evidence="1">
    <location>
        <begin position="34"/>
        <end position="46"/>
    </location>
</feature>
<comment type="caution">
    <text evidence="3">The sequence shown here is derived from an EMBL/GenBank/DDBJ whole genome shotgun (WGS) entry which is preliminary data.</text>
</comment>
<dbReference type="SUPFAM" id="SSF56925">
    <property type="entry name" value="OMPA-like"/>
    <property type="match status" value="1"/>
</dbReference>
<evidence type="ECO:0000256" key="2">
    <source>
        <dbReference type="SAM" id="SignalP"/>
    </source>
</evidence>
<sequence>MIRRSVLIASTAVALAVAGCGGGDDTSPTPTPSPSSSVTPTPSPVSYSSFPLTAPAEVFTVSAATSYTGDASAGPVTLGTAGTDAFSNRVRLAVQSSVTTAQTAETVVRENTEESRFTGADLLVVPAPTVTEYVYRESTAPTTAGAFTQLELLNNTVSGQVTSDTALALSRVSYAGWWRGASTAGTKRITYGTFGYPTVLSDMPTTGTFSYTMRVAGRAVVSPAAGASSVDKLTGTVTLSINYATGLVNLTMNLSRATSGGNIAYGTFTGTGAIAVGNNQFTGSFGPGSTAGGTFQGLAYGPQAAEMGISFAISGAVAGGDSRAAGVLVGKKTAPAT</sequence>
<evidence type="ECO:0000256" key="1">
    <source>
        <dbReference type="SAM" id="MobiDB-lite"/>
    </source>
</evidence>
<name>A0ABW8YL52_9SPHN</name>
<keyword evidence="2" id="KW-0732">Signal</keyword>
<dbReference type="RefSeq" id="WP_408077908.1">
    <property type="nucleotide sequence ID" value="NZ_JBELQC010000001.1"/>
</dbReference>
<dbReference type="Proteomes" id="UP001629244">
    <property type="component" value="Unassembled WGS sequence"/>
</dbReference>
<dbReference type="EMBL" id="JBELQC010000001">
    <property type="protein sequence ID" value="MFL9840989.1"/>
    <property type="molecule type" value="Genomic_DNA"/>
</dbReference>
<keyword evidence="4" id="KW-1185">Reference proteome</keyword>
<evidence type="ECO:0000313" key="4">
    <source>
        <dbReference type="Proteomes" id="UP001629244"/>
    </source>
</evidence>
<organism evidence="3 4">
    <name type="scientific">Sphingomonas plantiphila</name>
    <dbReference type="NCBI Taxonomy" id="3163295"/>
    <lineage>
        <taxon>Bacteria</taxon>
        <taxon>Pseudomonadati</taxon>
        <taxon>Pseudomonadota</taxon>
        <taxon>Alphaproteobacteria</taxon>
        <taxon>Sphingomonadales</taxon>
        <taxon>Sphingomonadaceae</taxon>
        <taxon>Sphingomonas</taxon>
    </lineage>
</organism>
<proteinExistence type="predicted"/>
<evidence type="ECO:0000313" key="3">
    <source>
        <dbReference type="EMBL" id="MFL9840989.1"/>
    </source>
</evidence>
<feature type="region of interest" description="Disordered" evidence="1">
    <location>
        <begin position="22"/>
        <end position="46"/>
    </location>
</feature>
<dbReference type="PROSITE" id="PS51257">
    <property type="entry name" value="PROKAR_LIPOPROTEIN"/>
    <property type="match status" value="1"/>
</dbReference>
<feature type="chain" id="PRO_5047189155" description="Transferrin-binding protein B C-lobe/N-lobe beta barrel domain-containing protein" evidence="2">
    <location>
        <begin position="19"/>
        <end position="337"/>
    </location>
</feature>
<accession>A0ABW8YL52</accession>
<dbReference type="Gene3D" id="2.40.160.90">
    <property type="match status" value="1"/>
</dbReference>
<protein>
    <recommendedName>
        <fullName evidence="5">Transferrin-binding protein B C-lobe/N-lobe beta barrel domain-containing protein</fullName>
    </recommendedName>
</protein>
<evidence type="ECO:0008006" key="5">
    <source>
        <dbReference type="Google" id="ProtNLM"/>
    </source>
</evidence>
<dbReference type="InterPro" id="IPR011250">
    <property type="entry name" value="OMP/PagP_B-barrel"/>
</dbReference>